<feature type="coiled-coil region" evidence="4">
    <location>
        <begin position="166"/>
        <end position="193"/>
    </location>
</feature>
<dbReference type="PROSITE" id="PS50072">
    <property type="entry name" value="CSA_PPIASE_2"/>
    <property type="match status" value="1"/>
</dbReference>
<dbReference type="EC" id="5.2.1.8" evidence="1"/>
<dbReference type="Pfam" id="PF00160">
    <property type="entry name" value="Pro_isomerase"/>
    <property type="match status" value="1"/>
</dbReference>
<dbReference type="SUPFAM" id="SSF50891">
    <property type="entry name" value="Cyclophilin-like"/>
    <property type="match status" value="1"/>
</dbReference>
<comment type="caution">
    <text evidence="6">The sequence shown here is derived from an EMBL/GenBank/DDBJ whole genome shotgun (WGS) entry which is preliminary data.</text>
</comment>
<dbReference type="EMBL" id="JAMWBK010000013">
    <property type="protein sequence ID" value="KAJ8900862.1"/>
    <property type="molecule type" value="Genomic_DNA"/>
</dbReference>
<evidence type="ECO:0000259" key="5">
    <source>
        <dbReference type="PROSITE" id="PS50072"/>
    </source>
</evidence>
<evidence type="ECO:0000256" key="2">
    <source>
        <dbReference type="ARBA" id="ARBA00023110"/>
    </source>
</evidence>
<dbReference type="PANTHER" id="PTHR43246">
    <property type="entry name" value="PEPTIDYL-PROLYL CIS-TRANS ISOMERASE CYP38, CHLOROPLASTIC"/>
    <property type="match status" value="1"/>
</dbReference>
<organism evidence="6 7">
    <name type="scientific">Rhodosorus marinus</name>
    <dbReference type="NCBI Taxonomy" id="101924"/>
    <lineage>
        <taxon>Eukaryota</taxon>
        <taxon>Rhodophyta</taxon>
        <taxon>Stylonematophyceae</taxon>
        <taxon>Stylonematales</taxon>
        <taxon>Stylonemataceae</taxon>
        <taxon>Rhodosorus</taxon>
    </lineage>
</organism>
<dbReference type="AlphaFoldDB" id="A0AAV8UI40"/>
<protein>
    <recommendedName>
        <fullName evidence="1">peptidylprolyl isomerase</fullName>
        <ecNumber evidence="1">5.2.1.8</ecNumber>
    </recommendedName>
</protein>
<keyword evidence="2" id="KW-0697">Rotamase</keyword>
<feature type="domain" description="PPIase cyclophilin-type" evidence="5">
    <location>
        <begin position="244"/>
        <end position="400"/>
    </location>
</feature>
<dbReference type="Proteomes" id="UP001157974">
    <property type="component" value="Unassembled WGS sequence"/>
</dbReference>
<dbReference type="Gene3D" id="2.40.100.10">
    <property type="entry name" value="Cyclophilin-like"/>
    <property type="match status" value="1"/>
</dbReference>
<proteinExistence type="predicted"/>
<dbReference type="InterPro" id="IPR029000">
    <property type="entry name" value="Cyclophilin-like_dom_sf"/>
</dbReference>
<dbReference type="InterPro" id="IPR044665">
    <property type="entry name" value="E_coli_cyclophilin_A-like"/>
</dbReference>
<evidence type="ECO:0000256" key="3">
    <source>
        <dbReference type="ARBA" id="ARBA00023235"/>
    </source>
</evidence>
<dbReference type="InterPro" id="IPR002130">
    <property type="entry name" value="Cyclophilin-type_PPIase_dom"/>
</dbReference>
<accession>A0AAV8UI40</accession>
<keyword evidence="7" id="KW-1185">Reference proteome</keyword>
<keyword evidence="4" id="KW-0175">Coiled coil</keyword>
<evidence type="ECO:0000256" key="4">
    <source>
        <dbReference type="SAM" id="Coils"/>
    </source>
</evidence>
<gene>
    <name evidence="6" type="ORF">NDN08_000161</name>
</gene>
<keyword evidence="3" id="KW-0413">Isomerase</keyword>
<reference evidence="6 7" key="1">
    <citation type="journal article" date="2023" name="Nat. Commun.">
        <title>Origin of minicircular mitochondrial genomes in red algae.</title>
        <authorList>
            <person name="Lee Y."/>
            <person name="Cho C.H."/>
            <person name="Lee Y.M."/>
            <person name="Park S.I."/>
            <person name="Yang J.H."/>
            <person name="West J.A."/>
            <person name="Bhattacharya D."/>
            <person name="Yoon H.S."/>
        </authorList>
    </citation>
    <scope>NUCLEOTIDE SEQUENCE [LARGE SCALE GENOMIC DNA]</scope>
    <source>
        <strain evidence="6 7">CCMP1338</strain>
        <tissue evidence="6">Whole cell</tissue>
    </source>
</reference>
<sequence length="417" mass="43788">MAPATDRSGDVAWMMSVGFVHELAVLGTGLGSPRRQRCCSISMKSPTAETVGRISAGVLMSAVLGLSVPTDVLAKSSMRLPSKAPETNAQAILLDAVPNCPAWLKEAGISVSSVTTEGGGNIRSSGGEVRSSKGLKTWPYIEKSTAKALDKLGGSGLLGSLDGKDRDSAEARLEDAKSALRAMKASAEKKKSADVISNQIIGLRAMDDIASIISMRSTTPRPVADEFSKLPKLFGHADVELLVGYKTPSGQPTKGKVLLELDGFSSPISAGSFASLVKNGNYDGLTIRNEDEVLVETETPKMASPQPIPIEILVQGSDSAEYGTSLQEAGLFNERPVLPFNAYGTLALSHPFDDLNSQGGFFFVKTDPTETPAGLNLLDGNYSVVGYVIDGQTVLSDLKAGDSVISAKLVGGVYDFI</sequence>
<evidence type="ECO:0000313" key="6">
    <source>
        <dbReference type="EMBL" id="KAJ8900862.1"/>
    </source>
</evidence>
<evidence type="ECO:0000256" key="1">
    <source>
        <dbReference type="ARBA" id="ARBA00013194"/>
    </source>
</evidence>
<dbReference type="GO" id="GO:0003755">
    <property type="term" value="F:peptidyl-prolyl cis-trans isomerase activity"/>
    <property type="evidence" value="ECO:0007669"/>
    <property type="project" value="UniProtKB-KW"/>
</dbReference>
<name>A0AAV8UI40_9RHOD</name>
<evidence type="ECO:0000313" key="7">
    <source>
        <dbReference type="Proteomes" id="UP001157974"/>
    </source>
</evidence>